<feature type="region of interest" description="Disordered" evidence="1">
    <location>
        <begin position="40"/>
        <end position="247"/>
    </location>
</feature>
<name>A0A6J0J2S2_9PASS</name>
<dbReference type="Proteomes" id="UP000504624">
    <property type="component" value="Unplaced"/>
</dbReference>
<dbReference type="GeneID" id="108508713"/>
<organism evidence="2 3">
    <name type="scientific">Lepidothrix coronata</name>
    <name type="common">blue-crowned manakin</name>
    <dbReference type="NCBI Taxonomy" id="321398"/>
    <lineage>
        <taxon>Eukaryota</taxon>
        <taxon>Metazoa</taxon>
        <taxon>Chordata</taxon>
        <taxon>Craniata</taxon>
        <taxon>Vertebrata</taxon>
        <taxon>Euteleostomi</taxon>
        <taxon>Archelosauria</taxon>
        <taxon>Archosauria</taxon>
        <taxon>Dinosauria</taxon>
        <taxon>Saurischia</taxon>
        <taxon>Theropoda</taxon>
        <taxon>Coelurosauria</taxon>
        <taxon>Aves</taxon>
        <taxon>Neognathae</taxon>
        <taxon>Neoaves</taxon>
        <taxon>Telluraves</taxon>
        <taxon>Australaves</taxon>
        <taxon>Passeriformes</taxon>
        <taxon>Pipridae</taxon>
        <taxon>Lepidothrix</taxon>
    </lineage>
</organism>
<protein>
    <submittedName>
        <fullName evidence="3">Basic proline-rich protein-like</fullName>
    </submittedName>
</protein>
<feature type="compositionally biased region" description="Low complexity" evidence="1">
    <location>
        <begin position="410"/>
        <end position="442"/>
    </location>
</feature>
<feature type="region of interest" description="Disordered" evidence="1">
    <location>
        <begin position="408"/>
        <end position="584"/>
    </location>
</feature>
<proteinExistence type="predicted"/>
<dbReference type="AlphaFoldDB" id="A0A6J0J2S2"/>
<evidence type="ECO:0000256" key="1">
    <source>
        <dbReference type="SAM" id="MobiDB-lite"/>
    </source>
</evidence>
<feature type="compositionally biased region" description="Low complexity" evidence="1">
    <location>
        <begin position="502"/>
        <end position="542"/>
    </location>
</feature>
<feature type="compositionally biased region" description="Pro residues" evidence="1">
    <location>
        <begin position="486"/>
        <end position="501"/>
    </location>
</feature>
<sequence>MWGVHGAVTPSTPPHPPFQVPPQTQVLPVLPLPRVDSPPHLPGWRCRAGTGRAGRRPRSRRAGSAPISSERGGGGGLAGIRLGGGHRRPPALPLPRGRSSTHPLLRVLRGRVRGQGHRPAPPALPPDCECGSLQNLRGKEGAAGTAPYTRDTHPLPRHPSQGPSEAGTGAVRGCPHGHPTPRAEAGKRGPAGCSAGGGRGQPAKRLGRHPRPQRARLPPKPGSPPPAGLSEKGAGQPMAGSRRHPALLPPGALARAIAAHGPLWMGPLVGTSSPSPLSSDTLPPKRCRGGRASRQPALLLPVTAPASPLPPHQSQSLPRAAASAPLTSPNTGTGSAGTATTTTTIITTILTTTISVSITIVIIATPATPRPSRQYPAHLCRCRPGRTAQLAPAPTRYIARRARAAHVRGRQAAPLPARAPLAPAPPLGRGAAPTPAAPGTLRVPLARPVSPGRSVPGERQAAPGGALPPLPPPAASRCPGTSPSPRAHPAPSPRSAPPAPRPAGTAAAPPAAARAPRGSACPPRGGAAAGPPMGARGAAAACGGHGCKHGPAPPRARDRRRGCQEPRHRPPAPRTPPRCCGTGTLTPCRLSHPTAHGWAEEEAQG</sequence>
<feature type="compositionally biased region" description="Basic residues" evidence="1">
    <location>
        <begin position="205"/>
        <end position="214"/>
    </location>
</feature>
<gene>
    <name evidence="3" type="primary">LOC108508713</name>
</gene>
<keyword evidence="2" id="KW-1185">Reference proteome</keyword>
<reference evidence="3" key="1">
    <citation type="submission" date="2025-08" db="UniProtKB">
        <authorList>
            <consortium name="RefSeq"/>
        </authorList>
    </citation>
    <scope>IDENTIFICATION</scope>
</reference>
<feature type="region of interest" description="Disordered" evidence="1">
    <location>
        <begin position="1"/>
        <end position="23"/>
    </location>
</feature>
<evidence type="ECO:0000313" key="3">
    <source>
        <dbReference type="RefSeq" id="XP_017693222.1"/>
    </source>
</evidence>
<dbReference type="RefSeq" id="XP_017693222.1">
    <property type="nucleotide sequence ID" value="XM_017837733.1"/>
</dbReference>
<feature type="compositionally biased region" description="Low complexity" evidence="1">
    <location>
        <begin position="272"/>
        <end position="284"/>
    </location>
</feature>
<feature type="region of interest" description="Disordered" evidence="1">
    <location>
        <begin position="272"/>
        <end position="339"/>
    </location>
</feature>
<accession>A0A6J0J2S2</accession>
<feature type="compositionally biased region" description="Pro residues" evidence="1">
    <location>
        <begin position="11"/>
        <end position="20"/>
    </location>
</feature>
<feature type="compositionally biased region" description="Pro residues" evidence="1">
    <location>
        <begin position="218"/>
        <end position="227"/>
    </location>
</feature>
<feature type="compositionally biased region" description="Gly residues" evidence="1">
    <location>
        <begin position="71"/>
        <end position="83"/>
    </location>
</feature>
<evidence type="ECO:0000313" key="2">
    <source>
        <dbReference type="Proteomes" id="UP000504624"/>
    </source>
</evidence>